<dbReference type="OrthoDB" id="2263515at2759"/>
<evidence type="ECO:0000313" key="2">
    <source>
        <dbReference type="EMBL" id="KAG2207506.1"/>
    </source>
</evidence>
<organism evidence="2 3">
    <name type="scientific">Mucor saturninus</name>
    <dbReference type="NCBI Taxonomy" id="64648"/>
    <lineage>
        <taxon>Eukaryota</taxon>
        <taxon>Fungi</taxon>
        <taxon>Fungi incertae sedis</taxon>
        <taxon>Mucoromycota</taxon>
        <taxon>Mucoromycotina</taxon>
        <taxon>Mucoromycetes</taxon>
        <taxon>Mucorales</taxon>
        <taxon>Mucorineae</taxon>
        <taxon>Mucoraceae</taxon>
        <taxon>Mucor</taxon>
    </lineage>
</organism>
<feature type="compositionally biased region" description="Basic and acidic residues" evidence="1">
    <location>
        <begin position="158"/>
        <end position="169"/>
    </location>
</feature>
<feature type="compositionally biased region" description="Polar residues" evidence="1">
    <location>
        <begin position="173"/>
        <end position="188"/>
    </location>
</feature>
<protein>
    <submittedName>
        <fullName evidence="2">Uncharacterized protein</fullName>
    </submittedName>
</protein>
<evidence type="ECO:0000313" key="3">
    <source>
        <dbReference type="Proteomes" id="UP000603453"/>
    </source>
</evidence>
<comment type="caution">
    <text evidence="2">The sequence shown here is derived from an EMBL/GenBank/DDBJ whole genome shotgun (WGS) entry which is preliminary data.</text>
</comment>
<dbReference type="Proteomes" id="UP000603453">
    <property type="component" value="Unassembled WGS sequence"/>
</dbReference>
<reference evidence="2" key="1">
    <citation type="submission" date="2020-12" db="EMBL/GenBank/DDBJ databases">
        <title>Metabolic potential, ecology and presence of endohyphal bacteria is reflected in genomic diversity of Mucoromycotina.</title>
        <authorList>
            <person name="Muszewska A."/>
            <person name="Okrasinska A."/>
            <person name="Steczkiewicz K."/>
            <person name="Drgas O."/>
            <person name="Orlowska M."/>
            <person name="Perlinska-Lenart U."/>
            <person name="Aleksandrzak-Piekarczyk T."/>
            <person name="Szatraj K."/>
            <person name="Zielenkiewicz U."/>
            <person name="Pilsyk S."/>
            <person name="Malc E."/>
            <person name="Mieczkowski P."/>
            <person name="Kruszewska J.S."/>
            <person name="Biernat P."/>
            <person name="Pawlowska J."/>
        </authorList>
    </citation>
    <scope>NUCLEOTIDE SEQUENCE</scope>
    <source>
        <strain evidence="2">WA0000017839</strain>
    </source>
</reference>
<keyword evidence="3" id="KW-1185">Reference proteome</keyword>
<sequence>MSTLTDDSYRELAMQPSLVYPSLPKYNRLQTDDDNRQTCIHFASRLIKLRSELRSPSYMKSTALLSRVNSLPNVNRYQPEEDDEQSIITYITDETSIPVHSKRKNHHYLALPPITSKRSLSLREMTRPMKNENRYTIGFTTQLFPSEMQHEQEEEEEKKEKKKEEKEEVVMTPTPSHSNKSVYSTMSSDSEDDLNNKNLIKTRATAFFVSLSPCSAAAASVAKWKRRNIRKGKHLI</sequence>
<dbReference type="EMBL" id="JAEPRD010000024">
    <property type="protein sequence ID" value="KAG2207506.1"/>
    <property type="molecule type" value="Genomic_DNA"/>
</dbReference>
<gene>
    <name evidence="2" type="ORF">INT47_004254</name>
</gene>
<proteinExistence type="predicted"/>
<accession>A0A8H7RAD7</accession>
<feature type="region of interest" description="Disordered" evidence="1">
    <location>
        <begin position="147"/>
        <end position="192"/>
    </location>
</feature>
<dbReference type="AlphaFoldDB" id="A0A8H7RAD7"/>
<evidence type="ECO:0000256" key="1">
    <source>
        <dbReference type="SAM" id="MobiDB-lite"/>
    </source>
</evidence>
<name>A0A8H7RAD7_9FUNG</name>